<sequence>MTGTHDDAFGVALSVLTPEERHRFGEITDALVEAADAAAVAPGWTVRRPADAWHALAVHYRAQRDPLWPAFSAAAARADEIGGR</sequence>
<accession>A0ABY4PSR1</accession>
<keyword evidence="2" id="KW-1185">Reference proteome</keyword>
<dbReference type="RefSeq" id="WP_249587423.1">
    <property type="nucleotide sequence ID" value="NZ_BAAAQL010000032.1"/>
</dbReference>
<dbReference type="Proteomes" id="UP000829992">
    <property type="component" value="Chromosome"/>
</dbReference>
<dbReference type="EMBL" id="CP097289">
    <property type="protein sequence ID" value="UQT55944.1"/>
    <property type="molecule type" value="Genomic_DNA"/>
</dbReference>
<proteinExistence type="predicted"/>
<gene>
    <name evidence="1" type="ORF">M4V62_12995</name>
</gene>
<organism evidence="1 2">
    <name type="scientific">Streptomyces durmitorensis</name>
    <dbReference type="NCBI Taxonomy" id="319947"/>
    <lineage>
        <taxon>Bacteria</taxon>
        <taxon>Bacillati</taxon>
        <taxon>Actinomycetota</taxon>
        <taxon>Actinomycetes</taxon>
        <taxon>Kitasatosporales</taxon>
        <taxon>Streptomycetaceae</taxon>
        <taxon>Streptomyces</taxon>
    </lineage>
</organism>
<name>A0ABY4PSR1_9ACTN</name>
<protein>
    <submittedName>
        <fullName evidence="1">Uncharacterized protein</fullName>
    </submittedName>
</protein>
<reference evidence="1 2" key="1">
    <citation type="submission" date="2022-05" db="EMBL/GenBank/DDBJ databases">
        <authorList>
            <person name="Zhou X."/>
            <person name="Li K."/>
            <person name="Man Y."/>
        </authorList>
    </citation>
    <scope>NUCLEOTIDE SEQUENCE [LARGE SCALE GENOMIC DNA]</scope>
    <source>
        <strain evidence="1 2">MS405</strain>
    </source>
</reference>
<evidence type="ECO:0000313" key="1">
    <source>
        <dbReference type="EMBL" id="UQT55944.1"/>
    </source>
</evidence>
<evidence type="ECO:0000313" key="2">
    <source>
        <dbReference type="Proteomes" id="UP000829992"/>
    </source>
</evidence>